<dbReference type="AlphaFoldDB" id="A0A7X0RY33"/>
<protein>
    <submittedName>
        <fullName evidence="1">Uncharacterized protein</fullName>
    </submittedName>
</protein>
<organism evidence="1 2">
    <name type="scientific">Cohnella nanjingensis</name>
    <dbReference type="NCBI Taxonomy" id="1387779"/>
    <lineage>
        <taxon>Bacteria</taxon>
        <taxon>Bacillati</taxon>
        <taxon>Bacillota</taxon>
        <taxon>Bacilli</taxon>
        <taxon>Bacillales</taxon>
        <taxon>Paenibacillaceae</taxon>
        <taxon>Cohnella</taxon>
    </lineage>
</organism>
<sequence>MFEKRFEAFWKEQVRLAKGQRQEMLQRDLTGTKKMLETVLLTVFGSFDGLILEHEMVSLSGVKIYGDVYHPKLRTVFEEEHYVTHAEKITRDRYAFERARARSVATLGYVYFPYSRDELDKKMDFCQRNLYELIGRVGQHHDAGLLQLPVYEREVLRMGLFHQGLFRIADVAMWLQLRNEACRGILRSLESKDLIEPRGGGAARRHTYRITEKAVELLHRSK</sequence>
<evidence type="ECO:0000313" key="1">
    <source>
        <dbReference type="EMBL" id="MBB6674209.1"/>
    </source>
</evidence>
<comment type="caution">
    <text evidence="1">The sequence shown here is derived from an EMBL/GenBank/DDBJ whole genome shotgun (WGS) entry which is preliminary data.</text>
</comment>
<keyword evidence="2" id="KW-1185">Reference proteome</keyword>
<gene>
    <name evidence="1" type="ORF">H7C19_26350</name>
</gene>
<accession>A0A7X0RY33</accession>
<evidence type="ECO:0000313" key="2">
    <source>
        <dbReference type="Proteomes" id="UP000547209"/>
    </source>
</evidence>
<dbReference type="Proteomes" id="UP000547209">
    <property type="component" value="Unassembled WGS sequence"/>
</dbReference>
<dbReference type="EMBL" id="JACJVP010000044">
    <property type="protein sequence ID" value="MBB6674209.1"/>
    <property type="molecule type" value="Genomic_DNA"/>
</dbReference>
<name>A0A7X0RY33_9BACL</name>
<reference evidence="1 2" key="1">
    <citation type="submission" date="2020-08" db="EMBL/GenBank/DDBJ databases">
        <title>Cohnella phylogeny.</title>
        <authorList>
            <person name="Dunlap C."/>
        </authorList>
    </citation>
    <scope>NUCLEOTIDE SEQUENCE [LARGE SCALE GENOMIC DNA]</scope>
    <source>
        <strain evidence="1 2">DSM 28246</strain>
    </source>
</reference>
<proteinExistence type="predicted"/>